<dbReference type="SUPFAM" id="SSF48173">
    <property type="entry name" value="Cryptochrome/photolyase FAD-binding domain"/>
    <property type="match status" value="1"/>
</dbReference>
<dbReference type="PANTHER" id="PTHR38657:SF1">
    <property type="entry name" value="SLR1343 PROTEIN"/>
    <property type="match status" value="1"/>
</dbReference>
<sequence>MVHYSTLRFIFGDQLNASHSWYKDEDQHTTLYVIAELKQETDYVKHHTQKIAAFFLAMEHFAKALKSAGFNVLHLTLDDTEDDESLPALLTRLAKHYQCKRIEYQYPDEYRLKQQLQAFSENSECAITAYDTEHFLLPFNDICQHFKKDKHVKMEFFYRAMRKRFNILMDENNEPVGGKWNFDQQNRNKLKQHDLNAIPEPLCFGHDVKDILSRIKKHNITTFGECNHSILWPTTRYEAKQLLDFFCDHLLVHFGQFQDAMTCQSEHQWSLYHSRLSFALNTKMLHPMQVIKRVIEAFEQQQQKIDIAQVEGFIRQILGWREYVRGIYWQNMPDYANKNALDAKRALPDYFWHANTKMKCMHHAIKQSLDTAYAHHIQRLMITGNFCLLTAINPNEVDAWYLGIYIDAIEWVEMPNTRGMSQFADGGLIATKPYAASGNYINKMSDYCKDCHYNVKEKATDDACPFNSLYWNFMLEHEQLLSKNPRIGMIYNTWYKQDESQQQATLKRAKWCVDNLEKL</sequence>
<evidence type="ECO:0000313" key="1">
    <source>
        <dbReference type="EMBL" id="AXV64733.1"/>
    </source>
</evidence>
<accession>A0AAD0WBS2</accession>
<dbReference type="AlphaFoldDB" id="A0AAD0WBS2"/>
<proteinExistence type="predicted"/>
<dbReference type="Proteomes" id="UP000264605">
    <property type="component" value="Chromosome"/>
</dbReference>
<dbReference type="KEGG" id="pdj:D0907_05245"/>
<dbReference type="InterPro" id="IPR007357">
    <property type="entry name" value="PhrB-like"/>
</dbReference>
<dbReference type="InterPro" id="IPR036134">
    <property type="entry name" value="Crypto/Photolyase_FAD-like_sf"/>
</dbReference>
<reference evidence="1 2" key="1">
    <citation type="submission" date="2018-08" db="EMBL/GenBank/DDBJ databases">
        <title>Draft genome sequence of Pseudoalteromonas donghaensis HJ51.</title>
        <authorList>
            <person name="Oh J."/>
            <person name="Roh D."/>
        </authorList>
    </citation>
    <scope>NUCLEOTIDE SEQUENCE [LARGE SCALE GENOMIC DNA]</scope>
    <source>
        <strain evidence="1 2">HJ51</strain>
    </source>
</reference>
<dbReference type="PANTHER" id="PTHR38657">
    <property type="entry name" value="SLR1343 PROTEIN"/>
    <property type="match status" value="1"/>
</dbReference>
<dbReference type="Gene3D" id="1.25.40.80">
    <property type="match status" value="1"/>
</dbReference>
<gene>
    <name evidence="1" type="ORF">D0907_05245</name>
</gene>
<dbReference type="InterPro" id="IPR052551">
    <property type="entry name" value="UV-DNA_repair_photolyase"/>
</dbReference>
<organism evidence="1 2">
    <name type="scientific">Pseudoalteromonas lipolytica</name>
    <dbReference type="NCBI Taxonomy" id="570156"/>
    <lineage>
        <taxon>Bacteria</taxon>
        <taxon>Pseudomonadati</taxon>
        <taxon>Pseudomonadota</taxon>
        <taxon>Gammaproteobacteria</taxon>
        <taxon>Alteromonadales</taxon>
        <taxon>Pseudoalteromonadaceae</taxon>
        <taxon>Pseudoalteromonas</taxon>
    </lineage>
</organism>
<dbReference type="GeneID" id="99504858"/>
<dbReference type="Pfam" id="PF04244">
    <property type="entry name" value="DPRP"/>
    <property type="match status" value="1"/>
</dbReference>
<dbReference type="EMBL" id="CP032090">
    <property type="protein sequence ID" value="AXV64733.1"/>
    <property type="molecule type" value="Genomic_DNA"/>
</dbReference>
<dbReference type="RefSeq" id="WP_118844118.1">
    <property type="nucleotide sequence ID" value="NZ_CP032090.1"/>
</dbReference>
<dbReference type="Gene3D" id="1.10.10.1710">
    <property type="entry name" value="Deoxyribodipyrimidine photolyase-related"/>
    <property type="match status" value="1"/>
</dbReference>
<dbReference type="InterPro" id="IPR014729">
    <property type="entry name" value="Rossmann-like_a/b/a_fold"/>
</dbReference>
<evidence type="ECO:0000313" key="2">
    <source>
        <dbReference type="Proteomes" id="UP000264605"/>
    </source>
</evidence>
<name>A0AAD0WBS2_9GAMM</name>
<protein>
    <submittedName>
        <fullName evidence="1">Cryptochrome/photolyase family protein</fullName>
    </submittedName>
</protein>
<dbReference type="Gene3D" id="3.40.50.620">
    <property type="entry name" value="HUPs"/>
    <property type="match status" value="1"/>
</dbReference>
<dbReference type="Gene3D" id="1.10.579.10">
    <property type="entry name" value="DNA Cyclobutane Dipyrimidine Photolyase, subunit A, domain 3"/>
    <property type="match status" value="1"/>
</dbReference>